<protein>
    <submittedName>
        <fullName evidence="1">Uncharacterized protein</fullName>
    </submittedName>
</protein>
<gene>
    <name evidence="1" type="ORF">J2W94_001434</name>
</gene>
<dbReference type="Proteomes" id="UP001254759">
    <property type="component" value="Unassembled WGS sequence"/>
</dbReference>
<sequence>MRKDFEIPAGLTGAHAVVFLVEPLVPFPRGDAGHSPILDVESGACIGAICRMLMSEE</sequence>
<comment type="caution">
    <text evidence="1">The sequence shown here is derived from an EMBL/GenBank/DDBJ whole genome shotgun (WGS) entry which is preliminary data.</text>
</comment>
<reference evidence="1 2" key="1">
    <citation type="submission" date="2023-07" db="EMBL/GenBank/DDBJ databases">
        <title>Sorghum-associated microbial communities from plants grown in Nebraska, USA.</title>
        <authorList>
            <person name="Schachtman D."/>
        </authorList>
    </citation>
    <scope>NUCLEOTIDE SEQUENCE [LARGE SCALE GENOMIC DNA]</scope>
    <source>
        <strain evidence="1 2">BE107</strain>
    </source>
</reference>
<name>A0ABU1RQV4_9GAMM</name>
<keyword evidence="2" id="KW-1185">Reference proteome</keyword>
<evidence type="ECO:0000313" key="1">
    <source>
        <dbReference type="EMBL" id="MDR6841149.1"/>
    </source>
</evidence>
<dbReference type="EMBL" id="JAVDTT010000002">
    <property type="protein sequence ID" value="MDR6841149.1"/>
    <property type="molecule type" value="Genomic_DNA"/>
</dbReference>
<dbReference type="RefSeq" id="WP_310091636.1">
    <property type="nucleotide sequence ID" value="NZ_JAVDTT010000002.1"/>
</dbReference>
<proteinExistence type="predicted"/>
<evidence type="ECO:0000313" key="2">
    <source>
        <dbReference type="Proteomes" id="UP001254759"/>
    </source>
</evidence>
<organism evidence="1 2">
    <name type="scientific">Pseudoxanthomonas sacheonensis</name>
    <dbReference type="NCBI Taxonomy" id="443615"/>
    <lineage>
        <taxon>Bacteria</taxon>
        <taxon>Pseudomonadati</taxon>
        <taxon>Pseudomonadota</taxon>
        <taxon>Gammaproteobacteria</taxon>
        <taxon>Lysobacterales</taxon>
        <taxon>Lysobacteraceae</taxon>
        <taxon>Pseudoxanthomonas</taxon>
    </lineage>
</organism>
<accession>A0ABU1RQV4</accession>